<organism evidence="6 8">
    <name type="scientific">Legionella steigerwaltii</name>
    <dbReference type="NCBI Taxonomy" id="460"/>
    <lineage>
        <taxon>Bacteria</taxon>
        <taxon>Pseudomonadati</taxon>
        <taxon>Pseudomonadota</taxon>
        <taxon>Gammaproteobacteria</taxon>
        <taxon>Legionellales</taxon>
        <taxon>Legionellaceae</taxon>
        <taxon>Legionella</taxon>
    </lineage>
</organism>
<dbReference type="AlphaFoldDB" id="A0A378L801"/>
<dbReference type="EC" id="3.2.1.4" evidence="6"/>
<feature type="domain" description="Glycoside hydrolase family 5" evidence="4">
    <location>
        <begin position="38"/>
        <end position="370"/>
    </location>
</feature>
<evidence type="ECO:0000313" key="8">
    <source>
        <dbReference type="Proteomes" id="UP000255110"/>
    </source>
</evidence>
<comment type="similarity">
    <text evidence="3">Belongs to the glycosyl hydrolase 5 (cellulase A) family.</text>
</comment>
<reference evidence="5 7" key="1">
    <citation type="submission" date="2015-11" db="EMBL/GenBank/DDBJ databases">
        <title>Genomic analysis of 38 Legionella species identifies large and diverse effector repertoires.</title>
        <authorList>
            <person name="Burstein D."/>
            <person name="Amaro F."/>
            <person name="Zusman T."/>
            <person name="Lifshitz Z."/>
            <person name="Cohen O."/>
            <person name="Gilbert J.A."/>
            <person name="Pupko T."/>
            <person name="Shuman H.A."/>
            <person name="Segal G."/>
        </authorList>
    </citation>
    <scope>NUCLEOTIDE SEQUENCE [LARGE SCALE GENOMIC DNA]</scope>
    <source>
        <strain evidence="5 7">SC-18-C9</strain>
    </source>
</reference>
<gene>
    <name evidence="6" type="primary">celA</name>
    <name evidence="5" type="ORF">Lstg_2273</name>
    <name evidence="6" type="ORF">NCTC11991_01056</name>
</gene>
<sequence length="408" mass="47006">MNRPILRIFIGFSSFFFLGVAFAQTLPLHVDGSLLRDSNGQAITLRGINHHGFLDVPDGAWDPPGWPLYSGMGHWNPEVVKKTLDSYHKLGFNLIRLHTVVEWWKNNPVTYQDPYREVTYEEAYRQMIQDIVKWAEERDLYVIFDFYALKNVQGSQSGQESLPWAPWGRYPEVVRDRSEFISLWDSVAEQLGSFPNVLFELYNEPHGDSQAEEEWFKFVEEVLPILRQRTGNPVIVQWNYDCWVNLDYPPPFHPASTLEWIEKHPLKDNNLIYGAHLYRNSGGGSSGLAHRGGSTIVNLWERNDILQALQLALFPKILNEDKKLILVTEIGAYLSNGGEDQERELEWFKNTLSILNEWGVGYVAWAWQSDQQLGHGMLHEENPNRAGSLFLESLKDPRVPANILISLK</sequence>
<evidence type="ECO:0000256" key="3">
    <source>
        <dbReference type="RuleBase" id="RU361153"/>
    </source>
</evidence>
<dbReference type="Pfam" id="PF00150">
    <property type="entry name" value="Cellulase"/>
    <property type="match status" value="1"/>
</dbReference>
<dbReference type="PANTHER" id="PTHR34142:SF1">
    <property type="entry name" value="GLYCOSIDE HYDROLASE FAMILY 5 DOMAIN-CONTAINING PROTEIN"/>
    <property type="match status" value="1"/>
</dbReference>
<evidence type="ECO:0000256" key="2">
    <source>
        <dbReference type="ARBA" id="ARBA00023295"/>
    </source>
</evidence>
<accession>A0A378L801</accession>
<proteinExistence type="inferred from homology"/>
<keyword evidence="1 3" id="KW-0378">Hydrolase</keyword>
<protein>
    <submittedName>
        <fullName evidence="6">Endoglucanase A</fullName>
        <ecNumber evidence="6">3.2.1.4</ecNumber>
    </submittedName>
</protein>
<evidence type="ECO:0000256" key="1">
    <source>
        <dbReference type="ARBA" id="ARBA00022801"/>
    </source>
</evidence>
<evidence type="ECO:0000259" key="4">
    <source>
        <dbReference type="Pfam" id="PF00150"/>
    </source>
</evidence>
<dbReference type="InterPro" id="IPR017853">
    <property type="entry name" value="GH"/>
</dbReference>
<evidence type="ECO:0000313" key="7">
    <source>
        <dbReference type="Proteomes" id="UP000054820"/>
    </source>
</evidence>
<dbReference type="STRING" id="460.Lstg_2273"/>
<dbReference type="GO" id="GO:0000272">
    <property type="term" value="P:polysaccharide catabolic process"/>
    <property type="evidence" value="ECO:0007669"/>
    <property type="project" value="InterPro"/>
</dbReference>
<evidence type="ECO:0000313" key="6">
    <source>
        <dbReference type="EMBL" id="STY22470.1"/>
    </source>
</evidence>
<reference evidence="6 8" key="2">
    <citation type="submission" date="2018-06" db="EMBL/GenBank/DDBJ databases">
        <authorList>
            <consortium name="Pathogen Informatics"/>
            <person name="Doyle S."/>
        </authorList>
    </citation>
    <scope>NUCLEOTIDE SEQUENCE [LARGE SCALE GENOMIC DNA]</scope>
    <source>
        <strain evidence="6 8">NCTC11991</strain>
    </source>
</reference>
<dbReference type="Proteomes" id="UP000054820">
    <property type="component" value="Unassembled WGS sequence"/>
</dbReference>
<dbReference type="EMBL" id="LNYZ01000015">
    <property type="protein sequence ID" value="KTD77030.1"/>
    <property type="molecule type" value="Genomic_DNA"/>
</dbReference>
<evidence type="ECO:0000313" key="5">
    <source>
        <dbReference type="EMBL" id="KTD77030.1"/>
    </source>
</evidence>
<keyword evidence="7" id="KW-1185">Reference proteome</keyword>
<dbReference type="SUPFAM" id="SSF51445">
    <property type="entry name" value="(Trans)glycosidases"/>
    <property type="match status" value="1"/>
</dbReference>
<dbReference type="PANTHER" id="PTHR34142">
    <property type="entry name" value="ENDO-BETA-1,4-GLUCANASE A"/>
    <property type="match status" value="1"/>
</dbReference>
<dbReference type="GO" id="GO:0008810">
    <property type="term" value="F:cellulase activity"/>
    <property type="evidence" value="ECO:0007669"/>
    <property type="project" value="UniProtKB-EC"/>
</dbReference>
<dbReference type="PROSITE" id="PS00659">
    <property type="entry name" value="GLYCOSYL_HYDROL_F5"/>
    <property type="match status" value="1"/>
</dbReference>
<keyword evidence="2 3" id="KW-0326">Glycosidase</keyword>
<dbReference type="Proteomes" id="UP000255110">
    <property type="component" value="Unassembled WGS sequence"/>
</dbReference>
<dbReference type="InterPro" id="IPR018087">
    <property type="entry name" value="Glyco_hydro_5_CS"/>
</dbReference>
<name>A0A378L801_9GAMM</name>
<dbReference type="Gene3D" id="3.20.20.80">
    <property type="entry name" value="Glycosidases"/>
    <property type="match status" value="1"/>
</dbReference>
<dbReference type="EMBL" id="UGOY01000001">
    <property type="protein sequence ID" value="STY22470.1"/>
    <property type="molecule type" value="Genomic_DNA"/>
</dbReference>
<dbReference type="InterPro" id="IPR001547">
    <property type="entry name" value="Glyco_hydro_5"/>
</dbReference>